<reference evidence="2" key="1">
    <citation type="journal article" date="2021" name="PeerJ">
        <title>Extensive microbial diversity within the chicken gut microbiome revealed by metagenomics and culture.</title>
        <authorList>
            <person name="Gilroy R."/>
            <person name="Ravi A."/>
            <person name="Getino M."/>
            <person name="Pursley I."/>
            <person name="Horton D.L."/>
            <person name="Alikhan N.F."/>
            <person name="Baker D."/>
            <person name="Gharbi K."/>
            <person name="Hall N."/>
            <person name="Watson M."/>
            <person name="Adriaenssens E.M."/>
            <person name="Foster-Nyarko E."/>
            <person name="Jarju S."/>
            <person name="Secka A."/>
            <person name="Antonio M."/>
            <person name="Oren A."/>
            <person name="Chaudhuri R.R."/>
            <person name="La Ragione R."/>
            <person name="Hildebrand F."/>
            <person name="Pallen M.J."/>
        </authorList>
    </citation>
    <scope>NUCLEOTIDE SEQUENCE</scope>
    <source>
        <strain evidence="2">1282</strain>
    </source>
</reference>
<dbReference type="AlphaFoldDB" id="A0A9D1YD36"/>
<keyword evidence="1" id="KW-1133">Transmembrane helix</keyword>
<gene>
    <name evidence="2" type="ORF">H9838_04815</name>
</gene>
<organism evidence="2 3">
    <name type="scientific">Candidatus Acutalibacter pullistercoris</name>
    <dbReference type="NCBI Taxonomy" id="2838418"/>
    <lineage>
        <taxon>Bacteria</taxon>
        <taxon>Bacillati</taxon>
        <taxon>Bacillota</taxon>
        <taxon>Clostridia</taxon>
        <taxon>Eubacteriales</taxon>
        <taxon>Acutalibacteraceae</taxon>
        <taxon>Acutalibacter</taxon>
    </lineage>
</organism>
<comment type="caution">
    <text evidence="2">The sequence shown here is derived from an EMBL/GenBank/DDBJ whole genome shotgun (WGS) entry which is preliminary data.</text>
</comment>
<evidence type="ECO:0008006" key="4">
    <source>
        <dbReference type="Google" id="ProtNLM"/>
    </source>
</evidence>
<sequence length="46" mass="4983">MSFFHLLDEVASPGAVSPEQFPWVAVGAAVLVLVAAVLIYRARKKK</sequence>
<keyword evidence="1" id="KW-0812">Transmembrane</keyword>
<proteinExistence type="predicted"/>
<dbReference type="EMBL" id="DXDU01000078">
    <property type="protein sequence ID" value="HIY26482.1"/>
    <property type="molecule type" value="Genomic_DNA"/>
</dbReference>
<evidence type="ECO:0000313" key="3">
    <source>
        <dbReference type="Proteomes" id="UP000823915"/>
    </source>
</evidence>
<feature type="transmembrane region" description="Helical" evidence="1">
    <location>
        <begin position="20"/>
        <end position="40"/>
    </location>
</feature>
<evidence type="ECO:0000256" key="1">
    <source>
        <dbReference type="SAM" id="Phobius"/>
    </source>
</evidence>
<name>A0A9D1YD36_9FIRM</name>
<reference evidence="2" key="2">
    <citation type="submission" date="2021-04" db="EMBL/GenBank/DDBJ databases">
        <authorList>
            <person name="Gilroy R."/>
        </authorList>
    </citation>
    <scope>NUCLEOTIDE SEQUENCE</scope>
    <source>
        <strain evidence="2">1282</strain>
    </source>
</reference>
<keyword evidence="1" id="KW-0472">Membrane</keyword>
<dbReference type="Proteomes" id="UP000823915">
    <property type="component" value="Unassembled WGS sequence"/>
</dbReference>
<evidence type="ECO:0000313" key="2">
    <source>
        <dbReference type="EMBL" id="HIY26482.1"/>
    </source>
</evidence>
<accession>A0A9D1YD36</accession>
<protein>
    <recommendedName>
        <fullName evidence="4">LPXTG cell wall anchor domain-containing protein</fullName>
    </recommendedName>
</protein>